<name>A0A1D2JCS8_PARBR</name>
<protein>
    <submittedName>
        <fullName evidence="2">Uncharacterized protein</fullName>
    </submittedName>
</protein>
<reference evidence="2 3" key="1">
    <citation type="submission" date="2016-06" db="EMBL/GenBank/DDBJ databases">
        <authorList>
            <person name="Kjaerup R.B."/>
            <person name="Dalgaard T.S."/>
            <person name="Juul-Madsen H.R."/>
        </authorList>
    </citation>
    <scope>NUCLEOTIDE SEQUENCE [LARGE SCALE GENOMIC DNA]</scope>
    <source>
        <strain evidence="2 3">Pb300</strain>
    </source>
</reference>
<gene>
    <name evidence="2" type="ORF">ACO22_04599</name>
</gene>
<evidence type="ECO:0000313" key="3">
    <source>
        <dbReference type="Proteomes" id="UP000242814"/>
    </source>
</evidence>
<proteinExistence type="predicted"/>
<evidence type="ECO:0000313" key="2">
    <source>
        <dbReference type="EMBL" id="ODH26469.1"/>
    </source>
</evidence>
<dbReference type="Proteomes" id="UP000242814">
    <property type="component" value="Unassembled WGS sequence"/>
</dbReference>
<dbReference type="VEuPathDB" id="FungiDB:PABG_11377"/>
<comment type="caution">
    <text evidence="2">The sequence shown here is derived from an EMBL/GenBank/DDBJ whole genome shotgun (WGS) entry which is preliminary data.</text>
</comment>
<evidence type="ECO:0000256" key="1">
    <source>
        <dbReference type="SAM" id="MobiDB-lite"/>
    </source>
</evidence>
<accession>A0A1D2JCS8</accession>
<dbReference type="AlphaFoldDB" id="A0A1D2JCS8"/>
<feature type="compositionally biased region" description="Polar residues" evidence="1">
    <location>
        <begin position="107"/>
        <end position="116"/>
    </location>
</feature>
<dbReference type="EMBL" id="LZYO01000186">
    <property type="protein sequence ID" value="ODH26469.1"/>
    <property type="molecule type" value="Genomic_DNA"/>
</dbReference>
<dbReference type="VEuPathDB" id="FungiDB:PADG_04208"/>
<sequence length="141" mass="16116">MLSIEEFFPMSQGSRLENLYPVSSSRSDFVHYTESSQTFSIPDFSHSTIDGDHHSTSMVQLLEWTTRMSLQRTAAPLYLFRPTDSRSSKIKTQPAEHTFVQITFDATSGKLPTSGSNRRRKTKLEKQEAARIRQRGSAWAR</sequence>
<organism evidence="2 3">
    <name type="scientific">Paracoccidioides brasiliensis</name>
    <dbReference type="NCBI Taxonomy" id="121759"/>
    <lineage>
        <taxon>Eukaryota</taxon>
        <taxon>Fungi</taxon>
        <taxon>Dikarya</taxon>
        <taxon>Ascomycota</taxon>
        <taxon>Pezizomycotina</taxon>
        <taxon>Eurotiomycetes</taxon>
        <taxon>Eurotiomycetidae</taxon>
        <taxon>Onygenales</taxon>
        <taxon>Ajellomycetaceae</taxon>
        <taxon>Paracoccidioides</taxon>
    </lineage>
</organism>
<feature type="region of interest" description="Disordered" evidence="1">
    <location>
        <begin position="107"/>
        <end position="141"/>
    </location>
</feature>